<dbReference type="OrthoDB" id="227226at2"/>
<keyword evidence="4" id="KW-1185">Reference proteome</keyword>
<dbReference type="KEGG" id="svp:Pan189_39170"/>
<dbReference type="InterPro" id="IPR003593">
    <property type="entry name" value="AAA+_ATPase"/>
</dbReference>
<dbReference type="AlphaFoldDB" id="A0A517R6J5"/>
<evidence type="ECO:0000256" key="1">
    <source>
        <dbReference type="SAM" id="MobiDB-lite"/>
    </source>
</evidence>
<reference evidence="3 4" key="1">
    <citation type="submission" date="2019-02" db="EMBL/GenBank/DDBJ databases">
        <title>Deep-cultivation of Planctomycetes and their phenomic and genomic characterization uncovers novel biology.</title>
        <authorList>
            <person name="Wiegand S."/>
            <person name="Jogler M."/>
            <person name="Boedeker C."/>
            <person name="Pinto D."/>
            <person name="Vollmers J."/>
            <person name="Rivas-Marin E."/>
            <person name="Kohn T."/>
            <person name="Peeters S.H."/>
            <person name="Heuer A."/>
            <person name="Rast P."/>
            <person name="Oberbeckmann S."/>
            <person name="Bunk B."/>
            <person name="Jeske O."/>
            <person name="Meyerdierks A."/>
            <person name="Storesund J.E."/>
            <person name="Kallscheuer N."/>
            <person name="Luecker S."/>
            <person name="Lage O.M."/>
            <person name="Pohl T."/>
            <person name="Merkel B.J."/>
            <person name="Hornburger P."/>
            <person name="Mueller R.-W."/>
            <person name="Bruemmer F."/>
            <person name="Labrenz M."/>
            <person name="Spormann A.M."/>
            <person name="Op den Camp H."/>
            <person name="Overmann J."/>
            <person name="Amann R."/>
            <person name="Jetten M.S.M."/>
            <person name="Mascher T."/>
            <person name="Medema M.H."/>
            <person name="Devos D.P."/>
            <person name="Kaster A.-K."/>
            <person name="Ovreas L."/>
            <person name="Rohde M."/>
            <person name="Galperin M.Y."/>
            <person name="Jogler C."/>
        </authorList>
    </citation>
    <scope>NUCLEOTIDE SEQUENCE [LARGE SCALE GENOMIC DNA]</scope>
    <source>
        <strain evidence="3 4">Pan189</strain>
    </source>
</reference>
<dbReference type="InterPro" id="IPR052026">
    <property type="entry name" value="ExeA_AAA_ATPase_DNA-bind"/>
</dbReference>
<dbReference type="InterPro" id="IPR049945">
    <property type="entry name" value="AAA_22"/>
</dbReference>
<feature type="region of interest" description="Disordered" evidence="1">
    <location>
        <begin position="557"/>
        <end position="579"/>
    </location>
</feature>
<feature type="compositionally biased region" description="Basic and acidic residues" evidence="1">
    <location>
        <begin position="526"/>
        <end position="539"/>
    </location>
</feature>
<dbReference type="InterPro" id="IPR027417">
    <property type="entry name" value="P-loop_NTPase"/>
</dbReference>
<feature type="region of interest" description="Disordered" evidence="1">
    <location>
        <begin position="802"/>
        <end position="836"/>
    </location>
</feature>
<dbReference type="EMBL" id="CP036268">
    <property type="protein sequence ID" value="QDT39509.1"/>
    <property type="molecule type" value="Genomic_DNA"/>
</dbReference>
<dbReference type="RefSeq" id="WP_145365642.1">
    <property type="nucleotide sequence ID" value="NZ_CP036268.1"/>
</dbReference>
<proteinExistence type="predicted"/>
<dbReference type="PANTHER" id="PTHR35894:SF1">
    <property type="entry name" value="PHOSPHORIBULOKINASE _ URIDINE KINASE FAMILY"/>
    <property type="match status" value="1"/>
</dbReference>
<evidence type="ECO:0000259" key="2">
    <source>
        <dbReference type="SMART" id="SM00382"/>
    </source>
</evidence>
<gene>
    <name evidence="3" type="ORF">Pan189_39170</name>
</gene>
<sequence>MYEDFFGLTRRPFATAPDTRCLIQTPPFATVSAEVVRSLSQDRGICVITGPSGAGKTLLCRHLAEMSAESDSADFSGTAVYLAGAEYPTRRSLLQSILYELDRPYTRMGEQELRLELANVARERAEGDGGLLLIVDDAHRLSERILNELAICSAIQLTEQRRIQVVLAGCPELEETIAERSLSDFSDRIGCFTSMGRLKRHESVDYLRGRIQWAGCDADAIFTEDALSAIAHIADGLPRSLNQLADHTLLLAFVAEQNPASKAAVLEALHDLRRLPVHWNEPPETISLSSPAATATAANVLMPADETGVVEAESIQDDEPAPAAFIEIGAEPADDEISAASSTEEFEPAESVDQAVVESQSDSDTQFEAGADDETAITTDPAVEDSDWEIDWSDDEAESVESPVANKGHDEVAASQIEDAMGEAISTGGFPSEEMPAETEEPCSFEVGDDFEVGEENSDWEPSEEINASNVIHSPADPCEAFHSIEFPVITESDRLFDTNLGEDASDRGEAIIGAEASEDVAETAELDHESLDESPRDISEIQAALEDDLEELDVADASDSIGSEASVPDIESDNAPVDVVAEAAVADSTDQSKGPTPLTTEAVERMLDASPAAEPVGEDESPEELIEEFFDEEEWSVDPDPLQASIADEDESSSPSDDLITAESPAIAQTEPIEDRDNTTAELTFEYTVDDVEQDTAEETPEVEIGSVAEIIAAPPEPFRVTHVIDRYALLDAGGSWQTNTLASPPTAENIEDTVLDADQGEASAAPTADHAAILETLDHAERAVQSGLVDRDVHGVEIAGESILGNRHDTEEQTPEPKRLGLFAGLRKERVRRD</sequence>
<dbReference type="SMART" id="SM00382">
    <property type="entry name" value="AAA"/>
    <property type="match status" value="1"/>
</dbReference>
<name>A0A517R6J5_9PLAN</name>
<dbReference type="GO" id="GO:0016887">
    <property type="term" value="F:ATP hydrolysis activity"/>
    <property type="evidence" value="ECO:0007669"/>
    <property type="project" value="InterPro"/>
</dbReference>
<feature type="domain" description="AAA+ ATPase" evidence="2">
    <location>
        <begin position="42"/>
        <end position="217"/>
    </location>
</feature>
<evidence type="ECO:0000313" key="3">
    <source>
        <dbReference type="EMBL" id="QDT39509.1"/>
    </source>
</evidence>
<dbReference type="Pfam" id="PF13401">
    <property type="entry name" value="AAA_22"/>
    <property type="match status" value="1"/>
</dbReference>
<organism evidence="3 4">
    <name type="scientific">Stratiformator vulcanicus</name>
    <dbReference type="NCBI Taxonomy" id="2527980"/>
    <lineage>
        <taxon>Bacteria</taxon>
        <taxon>Pseudomonadati</taxon>
        <taxon>Planctomycetota</taxon>
        <taxon>Planctomycetia</taxon>
        <taxon>Planctomycetales</taxon>
        <taxon>Planctomycetaceae</taxon>
        <taxon>Stratiformator</taxon>
    </lineage>
</organism>
<dbReference type="CDD" id="cd00009">
    <property type="entry name" value="AAA"/>
    <property type="match status" value="1"/>
</dbReference>
<evidence type="ECO:0000313" key="4">
    <source>
        <dbReference type="Proteomes" id="UP000317318"/>
    </source>
</evidence>
<feature type="compositionally biased region" description="Basic and acidic residues" evidence="1">
    <location>
        <begin position="808"/>
        <end position="821"/>
    </location>
</feature>
<dbReference type="Proteomes" id="UP000317318">
    <property type="component" value="Chromosome"/>
</dbReference>
<feature type="compositionally biased region" description="Polar residues" evidence="1">
    <location>
        <begin position="357"/>
        <end position="366"/>
    </location>
</feature>
<accession>A0A517R6J5</accession>
<feature type="region of interest" description="Disordered" evidence="1">
    <location>
        <begin position="610"/>
        <end position="680"/>
    </location>
</feature>
<feature type="region of interest" description="Disordered" evidence="1">
    <location>
        <begin position="517"/>
        <end position="539"/>
    </location>
</feature>
<feature type="region of interest" description="Disordered" evidence="1">
    <location>
        <begin position="335"/>
        <end position="377"/>
    </location>
</feature>
<protein>
    <recommendedName>
        <fullName evidence="2">AAA+ ATPase domain-containing protein</fullName>
    </recommendedName>
</protein>
<feature type="compositionally biased region" description="Acidic residues" evidence="1">
    <location>
        <begin position="617"/>
        <end position="638"/>
    </location>
</feature>
<dbReference type="PANTHER" id="PTHR35894">
    <property type="entry name" value="GENERAL SECRETION PATHWAY PROTEIN A-RELATED"/>
    <property type="match status" value="1"/>
</dbReference>
<dbReference type="Gene3D" id="3.40.50.300">
    <property type="entry name" value="P-loop containing nucleotide triphosphate hydrolases"/>
    <property type="match status" value="1"/>
</dbReference>
<dbReference type="SUPFAM" id="SSF52540">
    <property type="entry name" value="P-loop containing nucleoside triphosphate hydrolases"/>
    <property type="match status" value="1"/>
</dbReference>